<gene>
    <name evidence="2" type="ORF">ENJ51_07640</name>
</gene>
<name>A0A7V2T026_LEUMU</name>
<dbReference type="Proteomes" id="UP000885750">
    <property type="component" value="Unassembled WGS sequence"/>
</dbReference>
<dbReference type="Pfam" id="PF13443">
    <property type="entry name" value="HTH_26"/>
    <property type="match status" value="1"/>
</dbReference>
<comment type="caution">
    <text evidence="2">The sequence shown here is derived from an EMBL/GenBank/DDBJ whole genome shotgun (WGS) entry which is preliminary data.</text>
</comment>
<dbReference type="InterPro" id="IPR010982">
    <property type="entry name" value="Lambda_DNA-bd_dom_sf"/>
</dbReference>
<dbReference type="GO" id="GO:0003677">
    <property type="term" value="F:DNA binding"/>
    <property type="evidence" value="ECO:0007669"/>
    <property type="project" value="InterPro"/>
</dbReference>
<accession>A0A7V2T026</accession>
<evidence type="ECO:0000313" key="2">
    <source>
        <dbReference type="EMBL" id="HFC92670.1"/>
    </source>
</evidence>
<dbReference type="CDD" id="cd00093">
    <property type="entry name" value="HTH_XRE"/>
    <property type="match status" value="1"/>
</dbReference>
<dbReference type="AlphaFoldDB" id="A0A7V2T026"/>
<feature type="domain" description="HTH cro/C1-type" evidence="1">
    <location>
        <begin position="11"/>
        <end position="66"/>
    </location>
</feature>
<organism evidence="2">
    <name type="scientific">Leucothrix mucor</name>
    <dbReference type="NCBI Taxonomy" id="45248"/>
    <lineage>
        <taxon>Bacteria</taxon>
        <taxon>Pseudomonadati</taxon>
        <taxon>Pseudomonadota</taxon>
        <taxon>Gammaproteobacteria</taxon>
        <taxon>Thiotrichales</taxon>
        <taxon>Thiotrichaceae</taxon>
        <taxon>Leucothrix</taxon>
    </lineage>
</organism>
<dbReference type="SUPFAM" id="SSF47413">
    <property type="entry name" value="lambda repressor-like DNA-binding domains"/>
    <property type="match status" value="1"/>
</dbReference>
<proteinExistence type="predicted"/>
<reference evidence="2" key="1">
    <citation type="journal article" date="2020" name="mSystems">
        <title>Genome- and Community-Level Interaction Insights into Carbon Utilization and Element Cycling Functions of Hydrothermarchaeota in Hydrothermal Sediment.</title>
        <authorList>
            <person name="Zhou Z."/>
            <person name="Liu Y."/>
            <person name="Xu W."/>
            <person name="Pan J."/>
            <person name="Luo Z.H."/>
            <person name="Li M."/>
        </authorList>
    </citation>
    <scope>NUCLEOTIDE SEQUENCE [LARGE SCALE GENOMIC DNA]</scope>
    <source>
        <strain evidence="2">HyVt-493</strain>
    </source>
</reference>
<evidence type="ECO:0000259" key="1">
    <source>
        <dbReference type="Pfam" id="PF13443"/>
    </source>
</evidence>
<protein>
    <submittedName>
        <fullName evidence="2">XRE family transcriptional regulator</fullName>
    </submittedName>
</protein>
<dbReference type="Gene3D" id="1.10.260.40">
    <property type="entry name" value="lambda repressor-like DNA-binding domains"/>
    <property type="match status" value="1"/>
</dbReference>
<dbReference type="InterPro" id="IPR001387">
    <property type="entry name" value="Cro/C1-type_HTH"/>
</dbReference>
<dbReference type="EMBL" id="DRMS01000286">
    <property type="protein sequence ID" value="HFC92670.1"/>
    <property type="molecule type" value="Genomic_DNA"/>
</dbReference>
<sequence length="244" mass="28447">MAQTALIISTLKKTLKQHGKTYADVAQYLQLSEASIKRMFAQKAITLQRLDAICQMVEIEISDLIKQASNGSQQISQLSEADEKALVADVEMLLVTVCVIHCWTLEDIMQNYRISEPQCIQILARLDRMKIIDLLPHNKIKVKVSPNFKWREKGPLHKFFQNNIENDFFKSNFDCAEEQLIVINGMLSDESNTIFRRKLERLAREFDEMTKEDNQLPLTERKGYTSVLAVRNWQYEMFSHLRKF</sequence>